<dbReference type="KEGG" id="pfer:IRI77_04930"/>
<sequence length="83" mass="9942">MEKRRRCAWMGHEPGSKIVWAHGDVVRFACPKPEITAESLAWLELYPVWQARKEAVEWARDVEAMILLDREWEKARDEQQHRK</sequence>
<dbReference type="EMBL" id="CP063849">
    <property type="protein sequence ID" value="QOY89304.1"/>
    <property type="molecule type" value="Genomic_DNA"/>
</dbReference>
<gene>
    <name evidence="1" type="ORF">IRI77_04930</name>
</gene>
<evidence type="ECO:0000313" key="2">
    <source>
        <dbReference type="Proteomes" id="UP000593892"/>
    </source>
</evidence>
<accession>A0A7S7SLF0</accession>
<organism evidence="1 2">
    <name type="scientific">Paludibaculum fermentans</name>
    <dbReference type="NCBI Taxonomy" id="1473598"/>
    <lineage>
        <taxon>Bacteria</taxon>
        <taxon>Pseudomonadati</taxon>
        <taxon>Acidobacteriota</taxon>
        <taxon>Terriglobia</taxon>
        <taxon>Bryobacterales</taxon>
        <taxon>Bryobacteraceae</taxon>
        <taxon>Paludibaculum</taxon>
    </lineage>
</organism>
<dbReference type="Proteomes" id="UP000593892">
    <property type="component" value="Chromosome"/>
</dbReference>
<dbReference type="RefSeq" id="WP_194450966.1">
    <property type="nucleotide sequence ID" value="NZ_CP063849.1"/>
</dbReference>
<name>A0A7S7SLF0_PALFE</name>
<evidence type="ECO:0000313" key="1">
    <source>
        <dbReference type="EMBL" id="QOY89304.1"/>
    </source>
</evidence>
<protein>
    <submittedName>
        <fullName evidence="1">Uncharacterized protein</fullName>
    </submittedName>
</protein>
<proteinExistence type="predicted"/>
<dbReference type="AlphaFoldDB" id="A0A7S7SLF0"/>
<reference evidence="1 2" key="1">
    <citation type="submission" date="2020-10" db="EMBL/GenBank/DDBJ databases">
        <title>Complete genome sequence of Paludibaculum fermentans P105T, a facultatively anaerobic acidobacterium capable of dissimilatory Fe(III) reduction.</title>
        <authorList>
            <person name="Dedysh S.N."/>
            <person name="Beletsky A.V."/>
            <person name="Kulichevskaya I.S."/>
            <person name="Mardanov A.V."/>
            <person name="Ravin N.V."/>
        </authorList>
    </citation>
    <scope>NUCLEOTIDE SEQUENCE [LARGE SCALE GENOMIC DNA]</scope>
    <source>
        <strain evidence="1 2">P105</strain>
    </source>
</reference>
<keyword evidence="2" id="KW-1185">Reference proteome</keyword>